<name>A0ABW0RXN0_9BURK</name>
<dbReference type="EMBL" id="JBHSMZ010000006">
    <property type="protein sequence ID" value="MFC5548796.1"/>
    <property type="molecule type" value="Genomic_DNA"/>
</dbReference>
<reference evidence="2" key="1">
    <citation type="journal article" date="2019" name="Int. J. Syst. Evol. Microbiol.">
        <title>The Global Catalogue of Microorganisms (GCM) 10K type strain sequencing project: providing services to taxonomists for standard genome sequencing and annotation.</title>
        <authorList>
            <consortium name="The Broad Institute Genomics Platform"/>
            <consortium name="The Broad Institute Genome Sequencing Center for Infectious Disease"/>
            <person name="Wu L."/>
            <person name="Ma J."/>
        </authorList>
    </citation>
    <scope>NUCLEOTIDE SEQUENCE [LARGE SCALE GENOMIC DNA]</scope>
    <source>
        <strain evidence="2">CGMCC 4.5798</strain>
    </source>
</reference>
<proteinExistence type="predicted"/>
<protein>
    <submittedName>
        <fullName evidence="1">Uncharacterized protein</fullName>
    </submittedName>
</protein>
<dbReference type="Proteomes" id="UP001596086">
    <property type="component" value="Unassembled WGS sequence"/>
</dbReference>
<dbReference type="RefSeq" id="WP_379769985.1">
    <property type="nucleotide sequence ID" value="NZ_JBHSMZ010000006.1"/>
</dbReference>
<evidence type="ECO:0000313" key="1">
    <source>
        <dbReference type="EMBL" id="MFC5548796.1"/>
    </source>
</evidence>
<accession>A0ABW0RXN0</accession>
<keyword evidence="2" id="KW-1185">Reference proteome</keyword>
<organism evidence="1 2">
    <name type="scientific">Massilia aerilata</name>
    <dbReference type="NCBI Taxonomy" id="453817"/>
    <lineage>
        <taxon>Bacteria</taxon>
        <taxon>Pseudomonadati</taxon>
        <taxon>Pseudomonadota</taxon>
        <taxon>Betaproteobacteria</taxon>
        <taxon>Burkholderiales</taxon>
        <taxon>Oxalobacteraceae</taxon>
        <taxon>Telluria group</taxon>
        <taxon>Massilia</taxon>
    </lineage>
</organism>
<gene>
    <name evidence="1" type="ORF">ACFPO9_09745</name>
</gene>
<comment type="caution">
    <text evidence="1">The sequence shown here is derived from an EMBL/GenBank/DDBJ whole genome shotgun (WGS) entry which is preliminary data.</text>
</comment>
<evidence type="ECO:0000313" key="2">
    <source>
        <dbReference type="Proteomes" id="UP001596086"/>
    </source>
</evidence>
<sequence length="56" mass="6474">MASYLDIDLKVPRGFAGAEARLEERVVPFLRQIWIADYLLHTMEHEIVAVALDRFS</sequence>